<keyword evidence="4" id="KW-1185">Reference proteome</keyword>
<dbReference type="RefSeq" id="WP_193907223.1">
    <property type="nucleotide sequence ID" value="NZ_PRDL01000001.1"/>
</dbReference>
<gene>
    <name evidence="3" type="ORF">C4F51_03645</name>
</gene>
<comment type="caution">
    <text evidence="3">The sequence shown here is derived from an EMBL/GenBank/DDBJ whole genome shotgun (WGS) entry which is preliminary data.</text>
</comment>
<feature type="compositionally biased region" description="Polar residues" evidence="1">
    <location>
        <begin position="353"/>
        <end position="369"/>
    </location>
</feature>
<organism evidence="3 4">
    <name type="scientific">Cellvibrio polysaccharolyticus</name>
    <dbReference type="NCBI Taxonomy" id="2082724"/>
    <lineage>
        <taxon>Bacteria</taxon>
        <taxon>Pseudomonadati</taxon>
        <taxon>Pseudomonadota</taxon>
        <taxon>Gammaproteobacteria</taxon>
        <taxon>Cellvibrionales</taxon>
        <taxon>Cellvibrionaceae</taxon>
        <taxon>Cellvibrio</taxon>
    </lineage>
</organism>
<feature type="domain" description="DnaT DNA-binding" evidence="2">
    <location>
        <begin position="121"/>
        <end position="186"/>
    </location>
</feature>
<dbReference type="EMBL" id="PRDL01000001">
    <property type="protein sequence ID" value="MBE8716277.1"/>
    <property type="molecule type" value="Genomic_DNA"/>
</dbReference>
<evidence type="ECO:0000256" key="1">
    <source>
        <dbReference type="SAM" id="MobiDB-lite"/>
    </source>
</evidence>
<feature type="region of interest" description="Disordered" evidence="1">
    <location>
        <begin position="353"/>
        <end position="372"/>
    </location>
</feature>
<feature type="domain" description="DnaT DNA-binding" evidence="2">
    <location>
        <begin position="283"/>
        <end position="346"/>
    </location>
</feature>
<dbReference type="AlphaFoldDB" id="A0A928YSZ8"/>
<name>A0A928YSZ8_9GAMM</name>
<dbReference type="Gene3D" id="1.10.8.1180">
    <property type="match status" value="3"/>
</dbReference>
<evidence type="ECO:0000313" key="4">
    <source>
        <dbReference type="Proteomes" id="UP000652567"/>
    </source>
</evidence>
<dbReference type="Pfam" id="PF17948">
    <property type="entry name" value="DnaT"/>
    <property type="match status" value="3"/>
</dbReference>
<dbReference type="InterPro" id="IPR040480">
    <property type="entry name" value="DnaT_DNA_bind"/>
</dbReference>
<reference evidence="3" key="1">
    <citation type="submission" date="2018-07" db="EMBL/GenBank/DDBJ databases">
        <title>Genome assembly of strain Ka43.</title>
        <authorList>
            <person name="Kukolya J."/>
            <person name="Nagy I."/>
            <person name="Horvath B."/>
            <person name="Toth A."/>
        </authorList>
    </citation>
    <scope>NUCLEOTIDE SEQUENCE</scope>
    <source>
        <strain evidence="3">KB43</strain>
    </source>
</reference>
<evidence type="ECO:0000313" key="3">
    <source>
        <dbReference type="EMBL" id="MBE8716277.1"/>
    </source>
</evidence>
<proteinExistence type="predicted"/>
<evidence type="ECO:0000259" key="2">
    <source>
        <dbReference type="Pfam" id="PF17948"/>
    </source>
</evidence>
<sequence>MNSSLIPEKPLLISPSLAVTIGLEEACMLAVLNEAAHYLPTRAWQGHQWFTLDNTLITRLMPFWNAYDIDRVSRNLKDKGIILLHSAPFTSSGELQLAFNEQATAPRAAAPAQPAIASANRIAPSWQPDQELLRRLAELNIPEAFAMQQLPEFITYWREKGDISHAWGSRFLKDVIYKWRHHQSQTAREQRELRDQQENAFLNRDQETAMHSQWRPSRDALEVLVKHASISLAFVEDAIPEFILFWKERGDVGKTWNSKFIQHVKRQWARYTSALEHDTEPRRIPESWSPGAEVFDVLRLANIDLEFAKRQIPEFLLYWRESNQVYASWNTKFLQHVKYHWAKQHALATLNSQQVDSHAGNQSTHPATSTRDRSLLEDLTDRSWAQ</sequence>
<accession>A0A928YSZ8</accession>
<protein>
    <recommendedName>
        <fullName evidence="2">DnaT DNA-binding domain-containing protein</fullName>
    </recommendedName>
</protein>
<dbReference type="Proteomes" id="UP000652567">
    <property type="component" value="Unassembled WGS sequence"/>
</dbReference>
<feature type="domain" description="DnaT DNA-binding" evidence="2">
    <location>
        <begin position="209"/>
        <end position="275"/>
    </location>
</feature>